<evidence type="ECO:0000256" key="1">
    <source>
        <dbReference type="SAM" id="MobiDB-lite"/>
    </source>
</evidence>
<dbReference type="InterPro" id="IPR027381">
    <property type="entry name" value="LytR/CpsA/Psr_C"/>
</dbReference>
<dbReference type="NCBIfam" id="NF035953">
    <property type="entry name" value="integrity_Cei"/>
    <property type="match status" value="1"/>
</dbReference>
<gene>
    <name evidence="4" type="primary">cei</name>
    <name evidence="4" type="ORF">GCM10009836_41210</name>
</gene>
<accession>A0ABN2N8X9</accession>
<keyword evidence="2" id="KW-0472">Membrane</keyword>
<evidence type="ECO:0000259" key="3">
    <source>
        <dbReference type="Pfam" id="PF13399"/>
    </source>
</evidence>
<keyword evidence="2" id="KW-0812">Transmembrane</keyword>
<dbReference type="EMBL" id="BAAAQK010000012">
    <property type="protein sequence ID" value="GAA1856696.1"/>
    <property type="molecule type" value="Genomic_DNA"/>
</dbReference>
<name>A0ABN2N8X9_9PSEU</name>
<comment type="caution">
    <text evidence="4">The sequence shown here is derived from an EMBL/GenBank/DDBJ whole genome shotgun (WGS) entry which is preliminary data.</text>
</comment>
<feature type="transmembrane region" description="Helical" evidence="2">
    <location>
        <begin position="21"/>
        <end position="45"/>
    </location>
</feature>
<evidence type="ECO:0000313" key="5">
    <source>
        <dbReference type="Proteomes" id="UP001500449"/>
    </source>
</evidence>
<keyword evidence="5" id="KW-1185">Reference proteome</keyword>
<sequence>MGGSVLMTGLRPYQRRRMRPMVITVSVLAAIAIVTWSVVLVHSAGKSGVASCNPPASGAVGTVLEAGSLDGTAPVAPSAVKTTVLNAGGQRGQANLVAAQLGDLGFGEAKPPANDPLHPTGDLECHGQLRFGKGGTAAASTLSLVLPCLELLQDGRGDDTVDVAIGTAFTDVNPSRSVRDVLEQLGAPAAGETGEGQQVAAPSVDPQQLENARKAATC</sequence>
<evidence type="ECO:0000256" key="2">
    <source>
        <dbReference type="SAM" id="Phobius"/>
    </source>
</evidence>
<feature type="domain" description="LytR/CpsA/Psr regulator C-terminal" evidence="3">
    <location>
        <begin position="80"/>
        <end position="169"/>
    </location>
</feature>
<dbReference type="Proteomes" id="UP001500449">
    <property type="component" value="Unassembled WGS sequence"/>
</dbReference>
<evidence type="ECO:0000313" key="4">
    <source>
        <dbReference type="EMBL" id="GAA1856696.1"/>
    </source>
</evidence>
<keyword evidence="2" id="KW-1133">Transmembrane helix</keyword>
<protein>
    <submittedName>
        <fullName evidence="4">Envelope integrity protein Cei</fullName>
    </submittedName>
</protein>
<feature type="region of interest" description="Disordered" evidence="1">
    <location>
        <begin position="190"/>
        <end position="218"/>
    </location>
</feature>
<reference evidence="4 5" key="1">
    <citation type="journal article" date="2019" name="Int. J. Syst. Evol. Microbiol.">
        <title>The Global Catalogue of Microorganisms (GCM) 10K type strain sequencing project: providing services to taxonomists for standard genome sequencing and annotation.</title>
        <authorList>
            <consortium name="The Broad Institute Genomics Platform"/>
            <consortium name="The Broad Institute Genome Sequencing Center for Infectious Disease"/>
            <person name="Wu L."/>
            <person name="Ma J."/>
        </authorList>
    </citation>
    <scope>NUCLEOTIDE SEQUENCE [LARGE SCALE GENOMIC DNA]</scope>
    <source>
        <strain evidence="4 5">JCM 16009</strain>
    </source>
</reference>
<proteinExistence type="predicted"/>
<organism evidence="4 5">
    <name type="scientific">Pseudonocardia ailaonensis</name>
    <dbReference type="NCBI Taxonomy" id="367279"/>
    <lineage>
        <taxon>Bacteria</taxon>
        <taxon>Bacillati</taxon>
        <taxon>Actinomycetota</taxon>
        <taxon>Actinomycetes</taxon>
        <taxon>Pseudonocardiales</taxon>
        <taxon>Pseudonocardiaceae</taxon>
        <taxon>Pseudonocardia</taxon>
    </lineage>
</organism>
<dbReference type="Pfam" id="PF13399">
    <property type="entry name" value="LytR_C"/>
    <property type="match status" value="1"/>
</dbReference>